<protein>
    <submittedName>
        <fullName evidence="3">Lipopolysaccharide heptosyltransferase III</fullName>
    </submittedName>
</protein>
<dbReference type="InterPro" id="IPR011916">
    <property type="entry name" value="LipoPS_heptosylTferase-III"/>
</dbReference>
<dbReference type="NCBIfam" id="TIGR02201">
    <property type="entry name" value="heptsyl_trn_III"/>
    <property type="match status" value="1"/>
</dbReference>
<gene>
    <name evidence="3" type="primary">rfaQ</name>
    <name evidence="3" type="ORF">ACFFLH_08665</name>
</gene>
<dbReference type="EMBL" id="JBHLZN010000002">
    <property type="protein sequence ID" value="MFB9886480.1"/>
    <property type="molecule type" value="Genomic_DNA"/>
</dbReference>
<dbReference type="Pfam" id="PF01075">
    <property type="entry name" value="Glyco_transf_9"/>
    <property type="match status" value="1"/>
</dbReference>
<keyword evidence="1" id="KW-0328">Glycosyltransferase</keyword>
<keyword evidence="2" id="KW-0808">Transferase</keyword>
<name>A0ABV5ZB55_9GAMM</name>
<proteinExistence type="predicted"/>
<organism evidence="3 4">
    <name type="scientific">Balneatrix alpica</name>
    <dbReference type="NCBI Taxonomy" id="75684"/>
    <lineage>
        <taxon>Bacteria</taxon>
        <taxon>Pseudomonadati</taxon>
        <taxon>Pseudomonadota</taxon>
        <taxon>Gammaproteobacteria</taxon>
        <taxon>Oceanospirillales</taxon>
        <taxon>Balneatrichaceae</taxon>
        <taxon>Balneatrix</taxon>
    </lineage>
</organism>
<dbReference type="PANTHER" id="PTHR30160">
    <property type="entry name" value="TETRAACYLDISACCHARIDE 4'-KINASE-RELATED"/>
    <property type="match status" value="1"/>
</dbReference>
<accession>A0ABV5ZB55</accession>
<evidence type="ECO:0000256" key="2">
    <source>
        <dbReference type="ARBA" id="ARBA00022679"/>
    </source>
</evidence>
<dbReference type="InterPro" id="IPR051199">
    <property type="entry name" value="LPS_LOS_Heptosyltrfase"/>
</dbReference>
<dbReference type="PANTHER" id="PTHR30160:SF1">
    <property type="entry name" value="LIPOPOLYSACCHARIDE 1,2-N-ACETYLGLUCOSAMINETRANSFERASE-RELATED"/>
    <property type="match status" value="1"/>
</dbReference>
<dbReference type="SUPFAM" id="SSF53756">
    <property type="entry name" value="UDP-Glycosyltransferase/glycogen phosphorylase"/>
    <property type="match status" value="1"/>
</dbReference>
<dbReference type="Gene3D" id="3.40.50.2000">
    <property type="entry name" value="Glycogen Phosphorylase B"/>
    <property type="match status" value="2"/>
</dbReference>
<reference evidence="3 4" key="1">
    <citation type="submission" date="2024-09" db="EMBL/GenBank/DDBJ databases">
        <authorList>
            <person name="Sun Q."/>
            <person name="Mori K."/>
        </authorList>
    </citation>
    <scope>NUCLEOTIDE SEQUENCE [LARGE SCALE GENOMIC DNA]</scope>
    <source>
        <strain evidence="3 4">ATCC 51285</strain>
    </source>
</reference>
<comment type="caution">
    <text evidence="3">The sequence shown here is derived from an EMBL/GenBank/DDBJ whole genome shotgun (WGS) entry which is preliminary data.</text>
</comment>
<dbReference type="CDD" id="cd03789">
    <property type="entry name" value="GT9_LPS_heptosyltransferase"/>
    <property type="match status" value="1"/>
</dbReference>
<dbReference type="InterPro" id="IPR002201">
    <property type="entry name" value="Glyco_trans_9"/>
</dbReference>
<evidence type="ECO:0000313" key="4">
    <source>
        <dbReference type="Proteomes" id="UP001589628"/>
    </source>
</evidence>
<dbReference type="Proteomes" id="UP001589628">
    <property type="component" value="Unassembled WGS sequence"/>
</dbReference>
<dbReference type="RefSeq" id="WP_211249480.1">
    <property type="nucleotide sequence ID" value="NZ_JBHLZN010000002.1"/>
</dbReference>
<evidence type="ECO:0000256" key="1">
    <source>
        <dbReference type="ARBA" id="ARBA00022676"/>
    </source>
</evidence>
<evidence type="ECO:0000313" key="3">
    <source>
        <dbReference type="EMBL" id="MFB9886480.1"/>
    </source>
</evidence>
<sequence length="361" mass="41079">MQPIDFSQIKRVLVIKLRHHGDVLLSSPVIACLKQAHPHLEVDALVYQDTAPMLQLHPQLSQLHCIDRQWKKSGLKHQLQQEWRLLQRLKDRGYDLLIHLTESRRGAWLSRLLKPRYAVTRRYHHRQDRFWKNSFSHHYQSPGGNRRHTVEMHLDALRCLGLQPSLAQRRLVLQAGEEAQASLKRKLEQAGLSQPYLHLHPCSRWLFKCWDEAKVATLLQRLHQQGWPLVISAAPDAQELAMIERIEAQAQIPLINLAGQLSLLELAALIEQARLFIGVDSVPMHMAAALGTPTVSLFGPSGDKEWGPWMVPHRLITSSAHPCRPCGQDGCGNSKVSDCLQQLEVDQVEAAIQQLLQEQPA</sequence>
<keyword evidence="4" id="KW-1185">Reference proteome</keyword>